<keyword evidence="9" id="KW-0479">Metal-binding</keyword>
<comment type="function">
    <text evidence="9">Catalyzes the deamination of adenosine to inosine at the wobble position 34 of tRNA(Arg2).</text>
</comment>
<dbReference type="InterPro" id="IPR012795">
    <property type="entry name" value="tRNA_Ile_lys_synt_N"/>
</dbReference>
<comment type="function">
    <text evidence="10">Ligates lysine onto the cytidine present at position 34 of the AUA codon-specific tRNA(Ile) that contains the anticodon CAU, in an ATP-dependent manner. Cytidine is converted to lysidine, thus changing the amino acid specificity of the tRNA from methionine to isoleucine.</text>
</comment>
<protein>
    <recommendedName>
        <fullName evidence="9 10">Multifunctional fusion protein</fullName>
    </recommendedName>
    <domain>
        <recommendedName>
            <fullName evidence="10">tRNA(Ile)-lysidine synthase</fullName>
            <ecNumber evidence="10">6.3.4.19</ecNumber>
        </recommendedName>
        <alternativeName>
            <fullName evidence="10">tRNA(Ile)-2-lysyl-cytidine synthase</fullName>
        </alternativeName>
        <alternativeName>
            <fullName evidence="10">tRNA(Ile)-lysidine synthetase</fullName>
        </alternativeName>
    </domain>
    <domain>
        <recommendedName>
            <fullName evidence="9">tRNA-specific adenosine deaminase</fullName>
            <ecNumber evidence="9">3.5.4.33</ecNumber>
        </recommendedName>
    </domain>
</protein>
<keyword evidence="2 10" id="KW-0963">Cytoplasm</keyword>
<dbReference type="Pfam" id="PF11734">
    <property type="entry name" value="TilS_C"/>
    <property type="match status" value="1"/>
</dbReference>
<evidence type="ECO:0000256" key="3">
    <source>
        <dbReference type="ARBA" id="ARBA00022598"/>
    </source>
</evidence>
<feature type="binding site" evidence="9">
    <location>
        <position position="462"/>
    </location>
    <ligand>
        <name>Zn(2+)</name>
        <dbReference type="ChEBI" id="CHEBI:29105"/>
        <note>catalytic</note>
    </ligand>
</feature>
<comment type="catalytic activity">
    <reaction evidence="8 10">
        <text>cytidine(34) in tRNA(Ile2) + L-lysine + ATP = lysidine(34) in tRNA(Ile2) + AMP + diphosphate + H(+)</text>
        <dbReference type="Rhea" id="RHEA:43744"/>
        <dbReference type="Rhea" id="RHEA-COMP:10625"/>
        <dbReference type="Rhea" id="RHEA-COMP:10670"/>
        <dbReference type="ChEBI" id="CHEBI:15378"/>
        <dbReference type="ChEBI" id="CHEBI:30616"/>
        <dbReference type="ChEBI" id="CHEBI:32551"/>
        <dbReference type="ChEBI" id="CHEBI:33019"/>
        <dbReference type="ChEBI" id="CHEBI:82748"/>
        <dbReference type="ChEBI" id="CHEBI:83665"/>
        <dbReference type="ChEBI" id="CHEBI:456215"/>
        <dbReference type="EC" id="6.3.4.19"/>
    </reaction>
</comment>
<keyword evidence="6 10" id="KW-0067">ATP-binding</keyword>
<feature type="binding site" evidence="9">
    <location>
        <position position="459"/>
    </location>
    <ligand>
        <name>Zn(2+)</name>
        <dbReference type="ChEBI" id="CHEBI:29105"/>
        <note>catalytic</note>
    </ligand>
</feature>
<feature type="binding site" evidence="9">
    <location>
        <position position="429"/>
    </location>
    <ligand>
        <name>Zn(2+)</name>
        <dbReference type="ChEBI" id="CHEBI:29105"/>
        <note>catalytic</note>
    </ligand>
</feature>
<evidence type="ECO:0000256" key="9">
    <source>
        <dbReference type="HAMAP-Rule" id="MF_00972"/>
    </source>
</evidence>
<keyword evidence="3 10" id="KW-0436">Ligase</keyword>
<dbReference type="InterPro" id="IPR011063">
    <property type="entry name" value="TilS/TtcA_N"/>
</dbReference>
<dbReference type="NCBIfam" id="TIGR02432">
    <property type="entry name" value="lysidine_TilS_N"/>
    <property type="match status" value="1"/>
</dbReference>
<dbReference type="Gene3D" id="3.40.50.620">
    <property type="entry name" value="HUPs"/>
    <property type="match status" value="1"/>
</dbReference>
<dbReference type="EC" id="6.3.4.19" evidence="10"/>
<dbReference type="HAMAP" id="MF_00972">
    <property type="entry name" value="tRNA_aden_deaminase"/>
    <property type="match status" value="1"/>
</dbReference>
<keyword evidence="9" id="KW-0862">Zinc</keyword>
<evidence type="ECO:0000256" key="2">
    <source>
        <dbReference type="ARBA" id="ARBA00022490"/>
    </source>
</evidence>
<dbReference type="Proteomes" id="UP000240317">
    <property type="component" value="Unassembled WGS sequence"/>
</dbReference>
<dbReference type="CDD" id="cd01992">
    <property type="entry name" value="TilS_N"/>
    <property type="match status" value="1"/>
</dbReference>
<proteinExistence type="inferred from homology"/>
<reference evidence="12 13" key="1">
    <citation type="submission" date="2018-03" db="EMBL/GenBank/DDBJ databases">
        <title>Draft genome of Deinococcus sp. OD32.</title>
        <authorList>
            <person name="Wang X.-P."/>
            <person name="Du Z.-J."/>
        </authorList>
    </citation>
    <scope>NUCLEOTIDE SEQUENCE [LARGE SCALE GENOMIC DNA]</scope>
    <source>
        <strain evidence="12 13">OD32</strain>
    </source>
</reference>
<evidence type="ECO:0000256" key="7">
    <source>
        <dbReference type="ARBA" id="ARBA00048045"/>
    </source>
</evidence>
<sequence length="535" mass="57343">MKSLLAPLRPFAGQPVVVGVSGGADSVALLRALVAVDARPVVAHLDHALRPDSAQDAAWVRELAAALELPFESVRVDVAAVARKRGWNVEDAARRLRYDLLGRVARRRGAQAILTAHTRRDQAETVLLALLRGEAVLRGIPPMRGRVVRPWLAVPRADIETFLRALSQDWREDPTNADPTYARAWLRREAMPVLSARFPALEETLARVACHQAQDDEALRAQAARLRAHTPLQGQPPAVLRRWVRAQVRAAGLDVHTGHLDALAGALGAGDTAHLTLPGAHPVTVTGGHLYLQPPTFPEPAFALPPGWTRRTRQPGDRMVLPGGTRLLSDVLTDRKIPREARDRVPLLVSERGVEWVGLQPPVWGLGAQAAAQVPPDPLHAAMGEALALARQAAQAGEVPVGAVVLGPDGAVVGRGRNASREHGDMTRHAELAALRDAARTLGTPYLTGCTLVVTLEPCPMCLGAALEARVEHMVYGASNPKAGALGGVSDLLAAHWGHSPRITGGVRAREAARLLRQTFQAVRAQQEAWDPASP</sequence>
<evidence type="ECO:0000313" key="13">
    <source>
        <dbReference type="Proteomes" id="UP000240317"/>
    </source>
</evidence>
<comment type="caution">
    <text evidence="12">The sequence shown here is derived from an EMBL/GenBank/DDBJ whole genome shotgun (WGS) entry which is preliminary data.</text>
</comment>
<evidence type="ECO:0000256" key="5">
    <source>
        <dbReference type="ARBA" id="ARBA00022741"/>
    </source>
</evidence>
<keyword evidence="4 10" id="KW-0819">tRNA processing</keyword>
<comment type="cofactor">
    <cofactor evidence="9">
        <name>Zn(2+)</name>
        <dbReference type="ChEBI" id="CHEBI:29105"/>
    </cofactor>
    <text evidence="9">Binds 1 zinc ion per subunit.</text>
</comment>
<dbReference type="Pfam" id="PF01171">
    <property type="entry name" value="ATP_bind_3"/>
    <property type="match status" value="1"/>
</dbReference>
<dbReference type="InterPro" id="IPR012796">
    <property type="entry name" value="Lysidine-tRNA-synth_C"/>
</dbReference>
<dbReference type="HAMAP" id="MF_01161">
    <property type="entry name" value="tRNA_Ile_lys_synt"/>
    <property type="match status" value="1"/>
</dbReference>
<dbReference type="SUPFAM" id="SSF53927">
    <property type="entry name" value="Cytidine deaminase-like"/>
    <property type="match status" value="1"/>
</dbReference>
<dbReference type="SUPFAM" id="SSF52402">
    <property type="entry name" value="Adenine nucleotide alpha hydrolases-like"/>
    <property type="match status" value="1"/>
</dbReference>
<dbReference type="CDD" id="cd01285">
    <property type="entry name" value="nucleoside_deaminase"/>
    <property type="match status" value="1"/>
</dbReference>
<dbReference type="InterPro" id="IPR028883">
    <property type="entry name" value="tRNA_aden_deaminase"/>
</dbReference>
<dbReference type="InterPro" id="IPR014729">
    <property type="entry name" value="Rossmann-like_a/b/a_fold"/>
</dbReference>
<comment type="domain">
    <text evidence="10">The N-terminal region contains the highly conserved SGGXDS motif, predicted to be a P-loop motif involved in ATP binding.</text>
</comment>
<accession>A0A2T3W8F0</accession>
<evidence type="ECO:0000256" key="6">
    <source>
        <dbReference type="ARBA" id="ARBA00022840"/>
    </source>
</evidence>
<evidence type="ECO:0000256" key="10">
    <source>
        <dbReference type="HAMAP-Rule" id="MF_01161"/>
    </source>
</evidence>
<dbReference type="GO" id="GO:0005524">
    <property type="term" value="F:ATP binding"/>
    <property type="evidence" value="ECO:0007669"/>
    <property type="project" value="UniProtKB-UniRule"/>
</dbReference>
<feature type="binding site" evidence="10">
    <location>
        <begin position="21"/>
        <end position="26"/>
    </location>
    <ligand>
        <name>ATP</name>
        <dbReference type="ChEBI" id="CHEBI:30616"/>
    </ligand>
</feature>
<keyword evidence="9" id="KW-0378">Hydrolase</keyword>
<gene>
    <name evidence="10 12" type="primary">tilS</name>
    <name evidence="9" type="synonym">tadA</name>
    <name evidence="12" type="ORF">C8263_08780</name>
</gene>
<dbReference type="SUPFAM" id="SSF56037">
    <property type="entry name" value="PheT/TilS domain"/>
    <property type="match status" value="1"/>
</dbReference>
<dbReference type="PANTHER" id="PTHR43033:SF1">
    <property type="entry name" value="TRNA(ILE)-LYSIDINE SYNTHASE-RELATED"/>
    <property type="match status" value="1"/>
</dbReference>
<comment type="similarity">
    <text evidence="10">Belongs to the tRNA(Ile)-lysidine synthase family.</text>
</comment>
<dbReference type="PROSITE" id="PS51747">
    <property type="entry name" value="CYT_DCMP_DEAMINASES_2"/>
    <property type="match status" value="1"/>
</dbReference>
<organism evidence="12 13">
    <name type="scientific">Deinococcus arcticus</name>
    <dbReference type="NCBI Taxonomy" id="2136176"/>
    <lineage>
        <taxon>Bacteria</taxon>
        <taxon>Thermotogati</taxon>
        <taxon>Deinococcota</taxon>
        <taxon>Deinococci</taxon>
        <taxon>Deinococcales</taxon>
        <taxon>Deinococcaceae</taxon>
        <taxon>Deinococcus</taxon>
    </lineage>
</organism>
<name>A0A2T3W8F0_9DEIO</name>
<dbReference type="SMART" id="SM00977">
    <property type="entry name" value="TilS_C"/>
    <property type="match status" value="1"/>
</dbReference>
<feature type="domain" description="CMP/dCMP-type deaminase" evidence="11">
    <location>
        <begin position="377"/>
        <end position="500"/>
    </location>
</feature>
<evidence type="ECO:0000256" key="8">
    <source>
        <dbReference type="ARBA" id="ARBA00048539"/>
    </source>
</evidence>
<dbReference type="EMBL" id="PYSV01000007">
    <property type="protein sequence ID" value="PTA68159.1"/>
    <property type="molecule type" value="Genomic_DNA"/>
</dbReference>
<dbReference type="RefSeq" id="WP_107137753.1">
    <property type="nucleotide sequence ID" value="NZ_PYSV01000007.1"/>
</dbReference>
<dbReference type="OrthoDB" id="9807403at2"/>
<evidence type="ECO:0000256" key="4">
    <source>
        <dbReference type="ARBA" id="ARBA00022694"/>
    </source>
</evidence>
<dbReference type="InterPro" id="IPR002125">
    <property type="entry name" value="CMP_dCMP_dom"/>
</dbReference>
<comment type="similarity">
    <text evidence="9">Belongs to the cytidine and deoxycytidylate deaminase family.</text>
</comment>
<dbReference type="InterPro" id="IPR016193">
    <property type="entry name" value="Cytidine_deaminase-like"/>
</dbReference>
<dbReference type="GO" id="GO:0052717">
    <property type="term" value="F:tRNA-specific adenosine-34 deaminase activity"/>
    <property type="evidence" value="ECO:0007669"/>
    <property type="project" value="UniProtKB-UniRule"/>
</dbReference>
<dbReference type="Gene3D" id="3.40.140.10">
    <property type="entry name" value="Cytidine Deaminase, domain 2"/>
    <property type="match status" value="1"/>
</dbReference>
<dbReference type="PANTHER" id="PTHR43033">
    <property type="entry name" value="TRNA(ILE)-LYSIDINE SYNTHASE-RELATED"/>
    <property type="match status" value="1"/>
</dbReference>
<dbReference type="Pfam" id="PF00383">
    <property type="entry name" value="dCMP_cyt_deam_1"/>
    <property type="match status" value="1"/>
</dbReference>
<dbReference type="GO" id="GO:0032267">
    <property type="term" value="F:tRNA(Ile)-lysidine synthase activity"/>
    <property type="evidence" value="ECO:0007669"/>
    <property type="project" value="UniProtKB-EC"/>
</dbReference>
<dbReference type="AlphaFoldDB" id="A0A2T3W8F0"/>
<dbReference type="EC" id="3.5.4.33" evidence="9"/>
<comment type="subunit">
    <text evidence="9">Homodimer.</text>
</comment>
<keyword evidence="5 10" id="KW-0547">Nucleotide-binding</keyword>
<dbReference type="NCBIfam" id="TIGR02433">
    <property type="entry name" value="lysidine_TilS_C"/>
    <property type="match status" value="1"/>
</dbReference>
<dbReference type="GO" id="GO:0002100">
    <property type="term" value="P:tRNA wobble adenosine to inosine editing"/>
    <property type="evidence" value="ECO:0007669"/>
    <property type="project" value="UniProtKB-UniRule"/>
</dbReference>
<keyword evidence="13" id="KW-1185">Reference proteome</keyword>
<feature type="active site" description="Proton donor" evidence="9">
    <location>
        <position position="431"/>
    </location>
</feature>
<evidence type="ECO:0000259" key="11">
    <source>
        <dbReference type="PROSITE" id="PS51747"/>
    </source>
</evidence>
<dbReference type="InterPro" id="IPR012094">
    <property type="entry name" value="tRNA_Ile_lys_synt"/>
</dbReference>
<evidence type="ECO:0000313" key="12">
    <source>
        <dbReference type="EMBL" id="PTA68159.1"/>
    </source>
</evidence>
<dbReference type="GO" id="GO:0005737">
    <property type="term" value="C:cytoplasm"/>
    <property type="evidence" value="ECO:0007669"/>
    <property type="project" value="UniProtKB-SubCell"/>
</dbReference>
<dbReference type="GO" id="GO:0008270">
    <property type="term" value="F:zinc ion binding"/>
    <property type="evidence" value="ECO:0007669"/>
    <property type="project" value="UniProtKB-UniRule"/>
</dbReference>
<evidence type="ECO:0000256" key="1">
    <source>
        <dbReference type="ARBA" id="ARBA00004496"/>
    </source>
</evidence>
<comment type="subcellular location">
    <subcellularLocation>
        <location evidence="1 10">Cytoplasm</location>
    </subcellularLocation>
</comment>
<comment type="catalytic activity">
    <reaction evidence="7 9">
        <text>adenosine(34) in tRNA + H2O + H(+) = inosine(34) in tRNA + NH4(+)</text>
        <dbReference type="Rhea" id="RHEA:43168"/>
        <dbReference type="Rhea" id="RHEA-COMP:10373"/>
        <dbReference type="Rhea" id="RHEA-COMP:10374"/>
        <dbReference type="ChEBI" id="CHEBI:15377"/>
        <dbReference type="ChEBI" id="CHEBI:15378"/>
        <dbReference type="ChEBI" id="CHEBI:28938"/>
        <dbReference type="ChEBI" id="CHEBI:74411"/>
        <dbReference type="ChEBI" id="CHEBI:82852"/>
        <dbReference type="EC" id="3.5.4.33"/>
    </reaction>
</comment>